<dbReference type="NCBIfam" id="TIGR00275">
    <property type="entry name" value="aminoacetone oxidase family FAD-binding enzyme"/>
    <property type="match status" value="1"/>
</dbReference>
<accession>A0A845RFN6</accession>
<feature type="domain" description="RsdA/BaiN/AoA(So)-like insert" evidence="6">
    <location>
        <begin position="195"/>
        <end position="355"/>
    </location>
</feature>
<feature type="domain" description="RsdA/BaiN/AoA(So)-like Rossmann fold-like" evidence="5">
    <location>
        <begin position="9"/>
        <end position="409"/>
    </location>
</feature>
<evidence type="ECO:0000259" key="5">
    <source>
        <dbReference type="Pfam" id="PF03486"/>
    </source>
</evidence>
<dbReference type="PANTHER" id="PTHR42887">
    <property type="entry name" value="OS12G0638800 PROTEIN"/>
    <property type="match status" value="1"/>
</dbReference>
<sequence>MGREPVAIKTIVIGAGAAGLCCAGFLARSGVKALVLERGPRPARKVLVTGKGRCNVTNNCTPDVFLKNVRTNSRFLYSASSAFPPEDTMRLFESLGVSLKTERGNRVFPVSDRAEDIAGALSRFAGRERIRTDARVSEILMKDGAVCGVRLESSEICAADAVVLATGGMSYPGTGSTGDGYRLAAHLGHTIIPPRAALVPIAAREKWCAELMGLSLKNVTLTLKNAAGKAVFSELGEMLFTHFGVSGPLVLSASSYIKEDPGAYRMEIDLKPALDMQQLDARLLRDFAENKNRDFINALDRLLPRKLIPVAVRLSGVAPEKKVHSVTQAERHAFAALLKAFPVTPKAFAPIEQAVITSGGISVREINPKSMESKLISGFYPIGEVVDVDAFTGGFNLQIAFSTAFLAAAAIAAANNG</sequence>
<dbReference type="Gene3D" id="3.50.50.60">
    <property type="entry name" value="FAD/NAD(P)-binding domain"/>
    <property type="match status" value="1"/>
</dbReference>
<dbReference type="InterPro" id="IPR057661">
    <property type="entry name" value="RsdA/BaiN/AoA(So)_Rossmann"/>
</dbReference>
<name>A0A845RFN6_9FIRM</name>
<keyword evidence="4" id="KW-0812">Transmembrane</keyword>
<proteinExistence type="predicted"/>
<evidence type="ECO:0000256" key="2">
    <source>
        <dbReference type="ARBA" id="ARBA00022630"/>
    </source>
</evidence>
<gene>
    <name evidence="7" type="ORF">D3Z39_01360</name>
</gene>
<organism evidence="7 8">
    <name type="scientific">Anaerotruncus colihominis</name>
    <dbReference type="NCBI Taxonomy" id="169435"/>
    <lineage>
        <taxon>Bacteria</taxon>
        <taxon>Bacillati</taxon>
        <taxon>Bacillota</taxon>
        <taxon>Clostridia</taxon>
        <taxon>Eubacteriales</taxon>
        <taxon>Oscillospiraceae</taxon>
        <taxon>Anaerotruncus</taxon>
    </lineage>
</organism>
<evidence type="ECO:0000256" key="4">
    <source>
        <dbReference type="SAM" id="Phobius"/>
    </source>
</evidence>
<dbReference type="PANTHER" id="PTHR42887:SF2">
    <property type="entry name" value="OS12G0638800 PROTEIN"/>
    <property type="match status" value="1"/>
</dbReference>
<keyword evidence="4" id="KW-1133">Transmembrane helix</keyword>
<dbReference type="SUPFAM" id="SSF160996">
    <property type="entry name" value="HI0933 insert domain-like"/>
    <property type="match status" value="1"/>
</dbReference>
<evidence type="ECO:0000259" key="6">
    <source>
        <dbReference type="Pfam" id="PF22780"/>
    </source>
</evidence>
<dbReference type="InterPro" id="IPR004792">
    <property type="entry name" value="BaiN-like"/>
</dbReference>
<feature type="transmembrane region" description="Helical" evidence="4">
    <location>
        <begin position="6"/>
        <end position="27"/>
    </location>
</feature>
<dbReference type="AlphaFoldDB" id="A0A845RFN6"/>
<evidence type="ECO:0000256" key="1">
    <source>
        <dbReference type="ARBA" id="ARBA00001974"/>
    </source>
</evidence>
<dbReference type="SUPFAM" id="SSF51905">
    <property type="entry name" value="FAD/NAD(P)-binding domain"/>
    <property type="match status" value="1"/>
</dbReference>
<evidence type="ECO:0000313" key="8">
    <source>
        <dbReference type="Proteomes" id="UP000446348"/>
    </source>
</evidence>
<comment type="cofactor">
    <cofactor evidence="1">
        <name>FAD</name>
        <dbReference type="ChEBI" id="CHEBI:57692"/>
    </cofactor>
</comment>
<dbReference type="Gene3D" id="1.10.8.260">
    <property type="entry name" value="HI0933 insert domain-like"/>
    <property type="match status" value="1"/>
</dbReference>
<keyword evidence="3" id="KW-0274">FAD</keyword>
<dbReference type="InterPro" id="IPR023166">
    <property type="entry name" value="BaiN-like_dom_sf"/>
</dbReference>
<keyword evidence="2" id="KW-0285">Flavoprotein</keyword>
<dbReference type="Proteomes" id="UP000446348">
    <property type="component" value="Unassembled WGS sequence"/>
</dbReference>
<dbReference type="RefSeq" id="WP_160208485.1">
    <property type="nucleotide sequence ID" value="NZ_QXWZ01000002.1"/>
</dbReference>
<dbReference type="Pfam" id="PF22780">
    <property type="entry name" value="HI0933_like_1st"/>
    <property type="match status" value="1"/>
</dbReference>
<evidence type="ECO:0000256" key="3">
    <source>
        <dbReference type="ARBA" id="ARBA00022827"/>
    </source>
</evidence>
<dbReference type="Gene3D" id="2.40.30.10">
    <property type="entry name" value="Translation factors"/>
    <property type="match status" value="1"/>
</dbReference>
<protein>
    <submittedName>
        <fullName evidence="7">NAD(P)/FAD-dependent oxidoreductase</fullName>
    </submittedName>
</protein>
<evidence type="ECO:0000313" key="7">
    <source>
        <dbReference type="EMBL" id="NBI77531.1"/>
    </source>
</evidence>
<dbReference type="EMBL" id="QXWZ01000002">
    <property type="protein sequence ID" value="NBI77531.1"/>
    <property type="molecule type" value="Genomic_DNA"/>
</dbReference>
<dbReference type="Pfam" id="PF03486">
    <property type="entry name" value="HI0933_like"/>
    <property type="match status" value="1"/>
</dbReference>
<dbReference type="OrthoDB" id="9773233at2"/>
<dbReference type="InterPro" id="IPR055178">
    <property type="entry name" value="RsdA/BaiN/AoA(So)-like_dom"/>
</dbReference>
<reference evidence="7 8" key="1">
    <citation type="submission" date="2018-08" db="EMBL/GenBank/DDBJ databases">
        <title>Murine metabolic-syndrome-specific gut microbial biobank.</title>
        <authorList>
            <person name="Liu C."/>
        </authorList>
    </citation>
    <scope>NUCLEOTIDE SEQUENCE [LARGE SCALE GENOMIC DNA]</scope>
    <source>
        <strain evidence="7 8">X69</strain>
    </source>
</reference>
<dbReference type="InterPro" id="IPR036188">
    <property type="entry name" value="FAD/NAD-bd_sf"/>
</dbReference>
<keyword evidence="4" id="KW-0472">Membrane</keyword>
<comment type="caution">
    <text evidence="7">The sequence shown here is derived from an EMBL/GenBank/DDBJ whole genome shotgun (WGS) entry which is preliminary data.</text>
</comment>